<evidence type="ECO:0000256" key="7">
    <source>
        <dbReference type="SAM" id="Phobius"/>
    </source>
</evidence>
<keyword evidence="3 6" id="KW-0378">Hydrolase</keyword>
<dbReference type="EMBL" id="BAAATR010000005">
    <property type="protein sequence ID" value="GAA2236594.1"/>
    <property type="molecule type" value="Genomic_DNA"/>
</dbReference>
<evidence type="ECO:0000256" key="2">
    <source>
        <dbReference type="ARBA" id="ARBA00022723"/>
    </source>
</evidence>
<feature type="transmembrane region" description="Helical" evidence="7">
    <location>
        <begin position="277"/>
        <end position="304"/>
    </location>
</feature>
<feature type="domain" description="Peptidase M48" evidence="8">
    <location>
        <begin position="128"/>
        <end position="186"/>
    </location>
</feature>
<keyword evidence="4 6" id="KW-0862">Zinc</keyword>
<comment type="caution">
    <text evidence="9">The sequence shown here is derived from an EMBL/GenBank/DDBJ whole genome shotgun (WGS) entry which is preliminary data.</text>
</comment>
<keyword evidence="7" id="KW-0472">Membrane</keyword>
<dbReference type="Proteomes" id="UP001500305">
    <property type="component" value="Unassembled WGS sequence"/>
</dbReference>
<proteinExistence type="inferred from homology"/>
<dbReference type="PANTHER" id="PTHR34978:SF3">
    <property type="entry name" value="SLR0241 PROTEIN"/>
    <property type="match status" value="1"/>
</dbReference>
<reference evidence="10" key="1">
    <citation type="journal article" date="2019" name="Int. J. Syst. Evol. Microbiol.">
        <title>The Global Catalogue of Microorganisms (GCM) 10K type strain sequencing project: providing services to taxonomists for standard genome sequencing and annotation.</title>
        <authorList>
            <consortium name="The Broad Institute Genomics Platform"/>
            <consortium name="The Broad Institute Genome Sequencing Center for Infectious Disease"/>
            <person name="Wu L."/>
            <person name="Ma J."/>
        </authorList>
    </citation>
    <scope>NUCLEOTIDE SEQUENCE [LARGE SCALE GENOMIC DNA]</scope>
    <source>
        <strain evidence="10">JCM 7356</strain>
    </source>
</reference>
<dbReference type="Gene3D" id="3.30.2010.10">
    <property type="entry name" value="Metalloproteases ('zincins'), catalytic domain"/>
    <property type="match status" value="1"/>
</dbReference>
<dbReference type="CDD" id="cd07326">
    <property type="entry name" value="M56_BlaR1_MecR1_like"/>
    <property type="match status" value="1"/>
</dbReference>
<evidence type="ECO:0000256" key="5">
    <source>
        <dbReference type="ARBA" id="ARBA00023049"/>
    </source>
</evidence>
<keyword evidence="10" id="KW-1185">Reference proteome</keyword>
<dbReference type="Pfam" id="PF01435">
    <property type="entry name" value="Peptidase_M48"/>
    <property type="match status" value="1"/>
</dbReference>
<name>A0ABP5QJ79_9ACTN</name>
<evidence type="ECO:0000256" key="1">
    <source>
        <dbReference type="ARBA" id="ARBA00022670"/>
    </source>
</evidence>
<protein>
    <submittedName>
        <fullName evidence="9">M56 family metallopeptidase</fullName>
    </submittedName>
</protein>
<dbReference type="InterPro" id="IPR001915">
    <property type="entry name" value="Peptidase_M48"/>
</dbReference>
<feature type="transmembrane region" description="Helical" evidence="7">
    <location>
        <begin position="85"/>
        <end position="104"/>
    </location>
</feature>
<dbReference type="RefSeq" id="WP_344635612.1">
    <property type="nucleotide sequence ID" value="NZ_BAAATR010000005.1"/>
</dbReference>
<keyword evidence="7" id="KW-0812">Transmembrane</keyword>
<evidence type="ECO:0000313" key="10">
    <source>
        <dbReference type="Proteomes" id="UP001500305"/>
    </source>
</evidence>
<comment type="similarity">
    <text evidence="6">Belongs to the peptidase M48 family.</text>
</comment>
<evidence type="ECO:0000256" key="4">
    <source>
        <dbReference type="ARBA" id="ARBA00022833"/>
    </source>
</evidence>
<keyword evidence="5 6" id="KW-0482">Metalloprotease</keyword>
<dbReference type="PANTHER" id="PTHR34978">
    <property type="entry name" value="POSSIBLE SENSOR-TRANSDUCER PROTEIN BLAR"/>
    <property type="match status" value="1"/>
</dbReference>
<sequence length="310" mass="32945">MGVFVFLPLILPLTALPIARLAEHHLHPRNAVRLLTWISVSMAVCSSLCLGLLFVVGTAQIPGNPLPDNWSDPEVRAAVPFHEEVGTAAVIVLVTVLTMCSVTLRRHLRIRARAQHALEFVPRDSDLAVLPDSNPYAYAVPGAPGRIVVSTGMIDSLGTEERRALIAHERSHLANRHHRYLLATQLASCVNPFLRPLEKAVAYGTERWADEEAAHTVGSRRVTARAVAKAALVTRHVPAPGFAAFAAPGPVPRRVAALLNPEVLPETWPPAHSPVGLAAMVAAAGTAASALSALNAAVALLLVLKAATPL</sequence>
<keyword evidence="1 6" id="KW-0645">Protease</keyword>
<keyword evidence="7" id="KW-1133">Transmembrane helix</keyword>
<evidence type="ECO:0000256" key="3">
    <source>
        <dbReference type="ARBA" id="ARBA00022801"/>
    </source>
</evidence>
<evidence type="ECO:0000256" key="6">
    <source>
        <dbReference type="RuleBase" id="RU003983"/>
    </source>
</evidence>
<gene>
    <name evidence="9" type="ORF">GCM10010430_16900</name>
</gene>
<accession>A0ABP5QJ79</accession>
<comment type="cofactor">
    <cofactor evidence="6">
        <name>Zn(2+)</name>
        <dbReference type="ChEBI" id="CHEBI:29105"/>
    </cofactor>
    <text evidence="6">Binds 1 zinc ion per subunit.</text>
</comment>
<evidence type="ECO:0000313" key="9">
    <source>
        <dbReference type="EMBL" id="GAA2236594.1"/>
    </source>
</evidence>
<keyword evidence="2" id="KW-0479">Metal-binding</keyword>
<feature type="transmembrane region" description="Helical" evidence="7">
    <location>
        <begin position="6"/>
        <end position="22"/>
    </location>
</feature>
<organism evidence="9 10">
    <name type="scientific">Kitasatospora cystarginea</name>
    <dbReference type="NCBI Taxonomy" id="58350"/>
    <lineage>
        <taxon>Bacteria</taxon>
        <taxon>Bacillati</taxon>
        <taxon>Actinomycetota</taxon>
        <taxon>Actinomycetes</taxon>
        <taxon>Kitasatosporales</taxon>
        <taxon>Streptomycetaceae</taxon>
        <taxon>Kitasatospora</taxon>
    </lineage>
</organism>
<evidence type="ECO:0000259" key="8">
    <source>
        <dbReference type="Pfam" id="PF01435"/>
    </source>
</evidence>
<feature type="transmembrane region" description="Helical" evidence="7">
    <location>
        <begin position="34"/>
        <end position="61"/>
    </location>
</feature>
<dbReference type="InterPro" id="IPR052173">
    <property type="entry name" value="Beta-lactam_resp_regulator"/>
</dbReference>